<accession>A0A8S1M6G4</accession>
<dbReference type="EMBL" id="CAJJDN010000029">
    <property type="protein sequence ID" value="CAD8072216.1"/>
    <property type="molecule type" value="Genomic_DNA"/>
</dbReference>
<comment type="caution">
    <text evidence="1">The sequence shown here is derived from an EMBL/GenBank/DDBJ whole genome shotgun (WGS) entry which is preliminary data.</text>
</comment>
<reference evidence="1" key="1">
    <citation type="submission" date="2021-01" db="EMBL/GenBank/DDBJ databases">
        <authorList>
            <consortium name="Genoscope - CEA"/>
            <person name="William W."/>
        </authorList>
    </citation>
    <scope>NUCLEOTIDE SEQUENCE</scope>
</reference>
<name>A0A8S1M6G4_9CILI</name>
<organism evidence="1 2">
    <name type="scientific">Paramecium sonneborni</name>
    <dbReference type="NCBI Taxonomy" id="65129"/>
    <lineage>
        <taxon>Eukaryota</taxon>
        <taxon>Sar</taxon>
        <taxon>Alveolata</taxon>
        <taxon>Ciliophora</taxon>
        <taxon>Intramacronucleata</taxon>
        <taxon>Oligohymenophorea</taxon>
        <taxon>Peniculida</taxon>
        <taxon>Parameciidae</taxon>
        <taxon>Paramecium</taxon>
    </lineage>
</organism>
<evidence type="ECO:0000313" key="1">
    <source>
        <dbReference type="EMBL" id="CAD8072216.1"/>
    </source>
</evidence>
<proteinExistence type="predicted"/>
<dbReference type="Proteomes" id="UP000692954">
    <property type="component" value="Unassembled WGS sequence"/>
</dbReference>
<sequence>MLKIFLQYSRKEFRSQKIVQYIIIFKWKKGFKDQRLIKLAQIHLECQISLSILLNKGLDQKINPNEKEEIEQWAPIGTLINQLTPHNTGKLLHILSKFKDLIKTQQENYYIPYNILKIKIQIKKIQSAHYSHQVNQ</sequence>
<gene>
    <name evidence="1" type="ORF">PSON_ATCC_30995.1.T0290053</name>
</gene>
<dbReference type="AlphaFoldDB" id="A0A8S1M6G4"/>
<keyword evidence="2" id="KW-1185">Reference proteome</keyword>
<evidence type="ECO:0000313" key="2">
    <source>
        <dbReference type="Proteomes" id="UP000692954"/>
    </source>
</evidence>
<protein>
    <submittedName>
        <fullName evidence="1">Uncharacterized protein</fullName>
    </submittedName>
</protein>